<evidence type="ECO:0000313" key="5">
    <source>
        <dbReference type="EMBL" id="MDP4535265.1"/>
    </source>
</evidence>
<organism evidence="5 6">
    <name type="scientific">Alkalimonas collagenimarina</name>
    <dbReference type="NCBI Taxonomy" id="400390"/>
    <lineage>
        <taxon>Bacteria</taxon>
        <taxon>Pseudomonadati</taxon>
        <taxon>Pseudomonadota</taxon>
        <taxon>Gammaproteobacteria</taxon>
        <taxon>Alkalimonas</taxon>
    </lineage>
</organism>
<feature type="domain" description="Photosynthesis system II assembly factor Ycf48/Hcf136-like" evidence="4">
    <location>
        <begin position="70"/>
        <end position="119"/>
    </location>
</feature>
<proteinExistence type="predicted"/>
<keyword evidence="3" id="KW-0732">Signal</keyword>
<keyword evidence="6" id="KW-1185">Reference proteome</keyword>
<name>A0ABT9GW35_9GAMM</name>
<keyword evidence="2" id="KW-0604">Photosystem II</keyword>
<dbReference type="Proteomes" id="UP001231616">
    <property type="component" value="Unassembled WGS sequence"/>
</dbReference>
<keyword evidence="1" id="KW-0602">Photosynthesis</keyword>
<evidence type="ECO:0000256" key="1">
    <source>
        <dbReference type="ARBA" id="ARBA00022531"/>
    </source>
</evidence>
<evidence type="ECO:0000313" key="6">
    <source>
        <dbReference type="Proteomes" id="UP001231616"/>
    </source>
</evidence>
<feature type="domain" description="Photosynthesis system II assembly factor Ycf48/Hcf136-like" evidence="4">
    <location>
        <begin position="120"/>
        <end position="173"/>
    </location>
</feature>
<dbReference type="PANTHER" id="PTHR47199">
    <property type="entry name" value="PHOTOSYSTEM II STABILITY/ASSEMBLY FACTOR HCF136, CHLOROPLASTIC"/>
    <property type="match status" value="1"/>
</dbReference>
<dbReference type="SUPFAM" id="SSF50939">
    <property type="entry name" value="Sialidases"/>
    <property type="match status" value="1"/>
</dbReference>
<comment type="caution">
    <text evidence="5">The sequence shown here is derived from an EMBL/GenBank/DDBJ whole genome shotgun (WGS) entry which is preliminary data.</text>
</comment>
<dbReference type="PANTHER" id="PTHR47199:SF2">
    <property type="entry name" value="PHOTOSYSTEM II STABILITY_ASSEMBLY FACTOR HCF136, CHLOROPLASTIC"/>
    <property type="match status" value="1"/>
</dbReference>
<dbReference type="EMBL" id="JAUZVZ010000004">
    <property type="protein sequence ID" value="MDP4535265.1"/>
    <property type="molecule type" value="Genomic_DNA"/>
</dbReference>
<feature type="chain" id="PRO_5046431299" evidence="3">
    <location>
        <begin position="26"/>
        <end position="343"/>
    </location>
</feature>
<dbReference type="RefSeq" id="WP_305892535.1">
    <property type="nucleotide sequence ID" value="NZ_JAUZVZ010000004.1"/>
</dbReference>
<evidence type="ECO:0000256" key="3">
    <source>
        <dbReference type="SAM" id="SignalP"/>
    </source>
</evidence>
<protein>
    <submittedName>
        <fullName evidence="5">YCF48-related protein</fullName>
    </submittedName>
</protein>
<feature type="signal peptide" evidence="3">
    <location>
        <begin position="1"/>
        <end position="25"/>
    </location>
</feature>
<dbReference type="InterPro" id="IPR028203">
    <property type="entry name" value="PSII_CF48-like_dom"/>
</dbReference>
<sequence length="343" mass="38102">MKFACHFRSFVVCLIALFPMAKGYASPQPQPAVKAVLAAQSLLTDIVVLENNRLVAVGERGHIIWSDDGVVWQQADVPVRSNLTAVYFIDDRYGWAVGHDASIVHSADGGESWQLQQFAPELDKPLLDIVFKDTYHGLAIGAYGLLFRTQDGGQSWQSESHIELLDEDEQDYLLELKDDDPELYALELSAIFPHFNRLYRDDDLLLMVGEAGFFAISEDFGMHWEMQDAFYHGSLFDIAMLSSEHWLAVGLRGHIFLTEDEGDSWQEIVLSSQATINSIITVDDVVFLSGNAGLWATSADGGLSFSAMTAAEGRPIVNAVPYQDNMILVTELGIQILDLKKPE</sequence>
<dbReference type="InterPro" id="IPR015943">
    <property type="entry name" value="WD40/YVTN_repeat-like_dom_sf"/>
</dbReference>
<dbReference type="InterPro" id="IPR036278">
    <property type="entry name" value="Sialidase_sf"/>
</dbReference>
<evidence type="ECO:0000256" key="2">
    <source>
        <dbReference type="ARBA" id="ARBA00023276"/>
    </source>
</evidence>
<dbReference type="Gene3D" id="2.130.10.10">
    <property type="entry name" value="YVTN repeat-like/Quinoprotein amine dehydrogenase"/>
    <property type="match status" value="2"/>
</dbReference>
<reference evidence="5 6" key="1">
    <citation type="submission" date="2023-08" db="EMBL/GenBank/DDBJ databases">
        <authorList>
            <person name="Joshi A."/>
            <person name="Thite S."/>
        </authorList>
    </citation>
    <scope>NUCLEOTIDE SEQUENCE [LARGE SCALE GENOMIC DNA]</scope>
    <source>
        <strain evidence="5 6">AC40</strain>
    </source>
</reference>
<dbReference type="Pfam" id="PF14870">
    <property type="entry name" value="PSII_BNR"/>
    <property type="match status" value="2"/>
</dbReference>
<evidence type="ECO:0000259" key="4">
    <source>
        <dbReference type="Pfam" id="PF14870"/>
    </source>
</evidence>
<gene>
    <name evidence="5" type="ORF">Q3O60_03565</name>
</gene>
<accession>A0ABT9GW35</accession>